<evidence type="ECO:0000256" key="2">
    <source>
        <dbReference type="ARBA" id="ARBA00022801"/>
    </source>
</evidence>
<name>A0A1G9Q0H6_9BACT</name>
<protein>
    <submittedName>
        <fullName evidence="3">Acyl-CoA thioester hydrolase, YbgC/YbaW family</fullName>
    </submittedName>
</protein>
<dbReference type="Pfam" id="PF13279">
    <property type="entry name" value="4HBT_2"/>
    <property type="match status" value="1"/>
</dbReference>
<dbReference type="Gene3D" id="3.10.129.10">
    <property type="entry name" value="Hotdog Thioesterase"/>
    <property type="match status" value="1"/>
</dbReference>
<keyword evidence="2 3" id="KW-0378">Hydrolase</keyword>
<dbReference type="STRING" id="392333.SAMN05660860_01781"/>
<proteinExistence type="inferred from homology"/>
<evidence type="ECO:0000256" key="1">
    <source>
        <dbReference type="ARBA" id="ARBA00005953"/>
    </source>
</evidence>
<dbReference type="GO" id="GO:0047617">
    <property type="term" value="F:fatty acyl-CoA hydrolase activity"/>
    <property type="evidence" value="ECO:0007669"/>
    <property type="project" value="TreeGrafter"/>
</dbReference>
<dbReference type="OrthoDB" id="9799036at2"/>
<sequence>MENFSFVMPYKVRVVDINYGGHVSNAAVLNYFQDARIAYLAALGPYSELDIGNGCGLIMPESHVHYHAEMFHGEDLNIGVRTHLLGRSSFELAYRIERGSELVAEGTTPLVAFDYQARKPRRLPAAFKESLARFERLDPRNPPEKC</sequence>
<dbReference type="EMBL" id="FNGU01000003">
    <property type="protein sequence ID" value="SDM04572.1"/>
    <property type="molecule type" value="Genomic_DNA"/>
</dbReference>
<dbReference type="InterPro" id="IPR029069">
    <property type="entry name" value="HotDog_dom_sf"/>
</dbReference>
<dbReference type="InterPro" id="IPR050563">
    <property type="entry name" value="4-hydroxybenzoyl-CoA_TE"/>
</dbReference>
<reference evidence="3 4" key="1">
    <citation type="submission" date="2016-10" db="EMBL/GenBank/DDBJ databases">
        <authorList>
            <person name="de Groot N.N."/>
        </authorList>
    </citation>
    <scope>NUCLEOTIDE SEQUENCE [LARGE SCALE GENOMIC DNA]</scope>
    <source>
        <strain evidence="3 4">DSM 17813</strain>
    </source>
</reference>
<dbReference type="Proteomes" id="UP000182146">
    <property type="component" value="Unassembled WGS sequence"/>
</dbReference>
<comment type="similarity">
    <text evidence="1">Belongs to the 4-hydroxybenzoyl-CoA thioesterase family.</text>
</comment>
<dbReference type="AlphaFoldDB" id="A0A1G9Q0H6"/>
<dbReference type="PANTHER" id="PTHR31793:SF27">
    <property type="entry name" value="NOVEL THIOESTERASE SUPERFAMILY DOMAIN AND SAPOSIN A-TYPE DOMAIN CONTAINING PROTEIN (0610012H03RIK)"/>
    <property type="match status" value="1"/>
</dbReference>
<organism evidence="3 4">
    <name type="scientific">Geoalkalibacter ferrihydriticus</name>
    <dbReference type="NCBI Taxonomy" id="392333"/>
    <lineage>
        <taxon>Bacteria</taxon>
        <taxon>Pseudomonadati</taxon>
        <taxon>Thermodesulfobacteriota</taxon>
        <taxon>Desulfuromonadia</taxon>
        <taxon>Desulfuromonadales</taxon>
        <taxon>Geoalkalibacteraceae</taxon>
        <taxon>Geoalkalibacter</taxon>
    </lineage>
</organism>
<evidence type="ECO:0000313" key="3">
    <source>
        <dbReference type="EMBL" id="SDM04572.1"/>
    </source>
</evidence>
<dbReference type="RefSeq" id="WP_052446294.1">
    <property type="nucleotide sequence ID" value="NZ_FNGU01000003.1"/>
</dbReference>
<dbReference type="SUPFAM" id="SSF54637">
    <property type="entry name" value="Thioesterase/thiol ester dehydrase-isomerase"/>
    <property type="match status" value="1"/>
</dbReference>
<accession>A0A1G9Q0H6</accession>
<dbReference type="PANTHER" id="PTHR31793">
    <property type="entry name" value="4-HYDROXYBENZOYL-COA THIOESTERASE FAMILY MEMBER"/>
    <property type="match status" value="1"/>
</dbReference>
<gene>
    <name evidence="3" type="ORF">SAMN05660860_01781</name>
</gene>
<evidence type="ECO:0000313" key="4">
    <source>
        <dbReference type="Proteomes" id="UP000182146"/>
    </source>
</evidence>
<dbReference type="CDD" id="cd00586">
    <property type="entry name" value="4HBT"/>
    <property type="match status" value="1"/>
</dbReference>